<protein>
    <submittedName>
        <fullName evidence="3">ATP-grasp superfamily ATP-dependent carboligase</fullName>
    </submittedName>
</protein>
<dbReference type="EMBL" id="JAFBFC010000007">
    <property type="protein sequence ID" value="MBM7704473.1"/>
    <property type="molecule type" value="Genomic_DNA"/>
</dbReference>
<evidence type="ECO:0000259" key="2">
    <source>
        <dbReference type="PROSITE" id="PS50975"/>
    </source>
</evidence>
<dbReference type="InterPro" id="IPR011761">
    <property type="entry name" value="ATP-grasp"/>
</dbReference>
<organism evidence="3 4">
    <name type="scientific">Priestia iocasae</name>
    <dbReference type="NCBI Taxonomy" id="2291674"/>
    <lineage>
        <taxon>Bacteria</taxon>
        <taxon>Bacillati</taxon>
        <taxon>Bacillota</taxon>
        <taxon>Bacilli</taxon>
        <taxon>Bacillales</taxon>
        <taxon>Bacillaceae</taxon>
        <taxon>Priestia</taxon>
    </lineage>
</organism>
<dbReference type="Gene3D" id="3.30.470.20">
    <property type="entry name" value="ATP-grasp fold, B domain"/>
    <property type="match status" value="1"/>
</dbReference>
<keyword evidence="1" id="KW-0067">ATP-binding</keyword>
<reference evidence="3 4" key="1">
    <citation type="submission" date="2021-01" db="EMBL/GenBank/DDBJ databases">
        <title>Genomic Encyclopedia of Type Strains, Phase IV (KMG-IV): sequencing the most valuable type-strain genomes for metagenomic binning, comparative biology and taxonomic classification.</title>
        <authorList>
            <person name="Goeker M."/>
        </authorList>
    </citation>
    <scope>NUCLEOTIDE SEQUENCE [LARGE SCALE GENOMIC DNA]</scope>
    <source>
        <strain evidence="3 4">DSM 104297</strain>
    </source>
</reference>
<keyword evidence="4" id="KW-1185">Reference proteome</keyword>
<name>A0ABS2QYA2_9BACI</name>
<dbReference type="InterPro" id="IPR013815">
    <property type="entry name" value="ATP_grasp_subdomain_1"/>
</dbReference>
<proteinExistence type="predicted"/>
<dbReference type="RefSeq" id="WP_205188478.1">
    <property type="nucleotide sequence ID" value="NZ_JAFBFC010000007.1"/>
</dbReference>
<sequence>MEFEGIHFKKCVIVFSGFNQRAVISCLRTLHKNNIDYAIIAKSEEDRIFLTDYKNEVRAIRQSIQLNKEDLIESIKEVQRKKNADKYIIAPSTEALNRFLLQNRAEFEENRCIIPLVNEDLYELISDKYSFGHLCSKNNILVPKEVNLKKGLLYPLVAKPKHYLSMKNKEVLSPIIINNSFELENFLKKYEKKEFYFQEFINGRSFYLLYYFHRDGTIFKFSQENLVQQPGGKSMVAAISSDFHNTSESRKYENLFKMVHFFGFVMIEVKGDNNKFYMIEANPRFWGPSQLFVDANINFFEAFFHDFGLIESLGKFTDPSEKIKYFWFGGLGEILRKNKKPTFYQCNEDDWVDFFPEWLENDVYRRPDTKLIFKKELLQ</sequence>
<dbReference type="Gene3D" id="3.40.50.20">
    <property type="match status" value="1"/>
</dbReference>
<accession>A0ABS2QYA2</accession>
<gene>
    <name evidence="3" type="ORF">JOC83_003330</name>
</gene>
<comment type="caution">
    <text evidence="3">The sequence shown here is derived from an EMBL/GenBank/DDBJ whole genome shotgun (WGS) entry which is preliminary data.</text>
</comment>
<evidence type="ECO:0000313" key="3">
    <source>
        <dbReference type="EMBL" id="MBM7704473.1"/>
    </source>
</evidence>
<dbReference type="Proteomes" id="UP000809829">
    <property type="component" value="Unassembled WGS sequence"/>
</dbReference>
<evidence type="ECO:0000313" key="4">
    <source>
        <dbReference type="Proteomes" id="UP000809829"/>
    </source>
</evidence>
<dbReference type="SUPFAM" id="SSF56059">
    <property type="entry name" value="Glutathione synthetase ATP-binding domain-like"/>
    <property type="match status" value="1"/>
</dbReference>
<evidence type="ECO:0000256" key="1">
    <source>
        <dbReference type="PROSITE-ProRule" id="PRU00409"/>
    </source>
</evidence>
<feature type="domain" description="ATP-grasp" evidence="2">
    <location>
        <begin position="119"/>
        <end position="308"/>
    </location>
</feature>
<dbReference type="Gene3D" id="3.30.1490.20">
    <property type="entry name" value="ATP-grasp fold, A domain"/>
    <property type="match status" value="1"/>
</dbReference>
<dbReference type="PROSITE" id="PS50975">
    <property type="entry name" value="ATP_GRASP"/>
    <property type="match status" value="1"/>
</dbReference>
<keyword evidence="1" id="KW-0547">Nucleotide-binding</keyword>